<reference evidence="1 2" key="1">
    <citation type="submission" date="2024-06" db="EMBL/GenBank/DDBJ databases">
        <title>Genomic Encyclopedia of Type Strains, Phase V (KMG-V): Genome sequencing to study the core and pangenomes of soil and plant-associated prokaryotes.</title>
        <authorList>
            <person name="Whitman W."/>
        </authorList>
    </citation>
    <scope>NUCLEOTIDE SEQUENCE [LARGE SCALE GENOMIC DNA]</scope>
    <source>
        <strain evidence="1 2">USDA 160</strain>
    </source>
</reference>
<evidence type="ECO:0000313" key="2">
    <source>
        <dbReference type="Proteomes" id="UP001549291"/>
    </source>
</evidence>
<protein>
    <submittedName>
        <fullName evidence="1">Uncharacterized protein YbaA (DUF1428 family)</fullName>
    </submittedName>
</protein>
<gene>
    <name evidence="1" type="ORF">ABIF63_006146</name>
</gene>
<dbReference type="Proteomes" id="UP001549291">
    <property type="component" value="Unassembled WGS sequence"/>
</dbReference>
<accession>A0ABV2RZN1</accession>
<organism evidence="1 2">
    <name type="scientific">Bradyrhizobium japonicum</name>
    <dbReference type="NCBI Taxonomy" id="375"/>
    <lineage>
        <taxon>Bacteria</taxon>
        <taxon>Pseudomonadati</taxon>
        <taxon>Pseudomonadota</taxon>
        <taxon>Alphaproteobacteria</taxon>
        <taxon>Hyphomicrobiales</taxon>
        <taxon>Nitrobacteraceae</taxon>
        <taxon>Bradyrhizobium</taxon>
    </lineage>
</organism>
<sequence length="61" mass="7251">MGNRAKRRAWACRVMSDPRMTEFHRQFAMTIADMDRRGFTLCELDGELFFEPKQQYAASFK</sequence>
<name>A0ABV2RZN1_BRAJP</name>
<keyword evidence="2" id="KW-1185">Reference proteome</keyword>
<evidence type="ECO:0000313" key="1">
    <source>
        <dbReference type="EMBL" id="MET4722040.1"/>
    </source>
</evidence>
<dbReference type="RefSeq" id="WP_354270290.1">
    <property type="nucleotide sequence ID" value="NZ_JBEPTQ010000002.1"/>
</dbReference>
<proteinExistence type="predicted"/>
<comment type="caution">
    <text evidence="1">The sequence shown here is derived from an EMBL/GenBank/DDBJ whole genome shotgun (WGS) entry which is preliminary data.</text>
</comment>
<dbReference type="EMBL" id="JBEPTQ010000002">
    <property type="protein sequence ID" value="MET4722040.1"/>
    <property type="molecule type" value="Genomic_DNA"/>
</dbReference>